<evidence type="ECO:0000313" key="2">
    <source>
        <dbReference type="EMBL" id="TCN27327.1"/>
    </source>
</evidence>
<protein>
    <submittedName>
        <fullName evidence="2">Uncharacterized protein DUF2500</fullName>
    </submittedName>
</protein>
<feature type="transmembrane region" description="Helical" evidence="1">
    <location>
        <begin position="12"/>
        <end position="34"/>
    </location>
</feature>
<accession>A0A4R2BJG2</accession>
<dbReference type="Proteomes" id="UP000295689">
    <property type="component" value="Unassembled WGS sequence"/>
</dbReference>
<evidence type="ECO:0000256" key="1">
    <source>
        <dbReference type="SAM" id="Phobius"/>
    </source>
</evidence>
<keyword evidence="3" id="KW-1185">Reference proteome</keyword>
<dbReference type="RefSeq" id="WP_181215816.1">
    <property type="nucleotide sequence ID" value="NZ_JABUHM010000001.1"/>
</dbReference>
<keyword evidence="1" id="KW-0812">Transmembrane</keyword>
<name>A0A4R2BJG2_9BACI</name>
<proteinExistence type="predicted"/>
<dbReference type="AlphaFoldDB" id="A0A4R2BJG2"/>
<dbReference type="InterPro" id="IPR019635">
    <property type="entry name" value="DUF2500"/>
</dbReference>
<keyword evidence="1" id="KW-0472">Membrane</keyword>
<evidence type="ECO:0000313" key="3">
    <source>
        <dbReference type="Proteomes" id="UP000295689"/>
    </source>
</evidence>
<dbReference type="Pfam" id="PF10694">
    <property type="entry name" value="DUF2500"/>
    <property type="match status" value="1"/>
</dbReference>
<dbReference type="Gene3D" id="2.40.50.660">
    <property type="match status" value="1"/>
</dbReference>
<reference evidence="2 3" key="1">
    <citation type="journal article" date="2015" name="Stand. Genomic Sci.">
        <title>Genomic Encyclopedia of Bacterial and Archaeal Type Strains, Phase III: the genomes of soil and plant-associated and newly described type strains.</title>
        <authorList>
            <person name="Whitman W.B."/>
            <person name="Woyke T."/>
            <person name="Klenk H.P."/>
            <person name="Zhou Y."/>
            <person name="Lilburn T.G."/>
            <person name="Beck B.J."/>
            <person name="De Vos P."/>
            <person name="Vandamme P."/>
            <person name="Eisen J.A."/>
            <person name="Garrity G."/>
            <person name="Hugenholtz P."/>
            <person name="Kyrpides N.C."/>
        </authorList>
    </citation>
    <scope>NUCLEOTIDE SEQUENCE [LARGE SCALE GENOMIC DNA]</scope>
    <source>
        <strain evidence="2 3">CV53</strain>
    </source>
</reference>
<comment type="caution">
    <text evidence="2">The sequence shown here is derived from an EMBL/GenBank/DDBJ whole genome shotgun (WGS) entry which is preliminary data.</text>
</comment>
<gene>
    <name evidence="2" type="ORF">EV146_102277</name>
</gene>
<dbReference type="EMBL" id="SLVV01000002">
    <property type="protein sequence ID" value="TCN27327.1"/>
    <property type="molecule type" value="Genomic_DNA"/>
</dbReference>
<sequence>MDNMYTGDLMFQFVPIFIGIIFIIVIGSVIITAVKGVGQWQKNNDSPRLSVPAIVTSKRTNVSRSAENELNSTYTTYYATFEFESGDRTEFVLSGSEYGKLAEGDRGTLSFQGTRYLGFQRSQ</sequence>
<keyword evidence="1" id="KW-1133">Transmembrane helix</keyword>
<organism evidence="2 3">
    <name type="scientific">Mesobacillus foraminis</name>
    <dbReference type="NCBI Taxonomy" id="279826"/>
    <lineage>
        <taxon>Bacteria</taxon>
        <taxon>Bacillati</taxon>
        <taxon>Bacillota</taxon>
        <taxon>Bacilli</taxon>
        <taxon>Bacillales</taxon>
        <taxon>Bacillaceae</taxon>
        <taxon>Mesobacillus</taxon>
    </lineage>
</organism>